<comment type="caution">
    <text evidence="1">The sequence shown here is derived from an EMBL/GenBank/DDBJ whole genome shotgun (WGS) entry which is preliminary data.</text>
</comment>
<evidence type="ECO:0008006" key="3">
    <source>
        <dbReference type="Google" id="ProtNLM"/>
    </source>
</evidence>
<gene>
    <name evidence="1" type="ORF">B0H16DRAFT_1816201</name>
</gene>
<keyword evidence="2" id="KW-1185">Reference proteome</keyword>
<proteinExistence type="predicted"/>
<sequence length="219" mass="24598">MSVKSMAPLQLTHMQQTLPSELTDSLIDLISIQNGPRKAVRSDLAACALVCRAWSARSRFHLFRLFLAFRLTKYNLTTFTTLIRSEHCTIVPYVQELTLYKNGGYVYQFDEISDVLEKVTAVKRLRMTGDTWEVHGAAPRRGFMKSLPHVTHLEVDCANLGDFDHALQIFCAFPAPLHLSVQNFNVGEAGSWRAKPPIPYAPAPYLPAASICWVPLQGH</sequence>
<dbReference type="EMBL" id="JARKIB010000039">
    <property type="protein sequence ID" value="KAJ7759571.1"/>
    <property type="molecule type" value="Genomic_DNA"/>
</dbReference>
<protein>
    <recommendedName>
        <fullName evidence="3">F-box domain-containing protein</fullName>
    </recommendedName>
</protein>
<dbReference type="Proteomes" id="UP001215598">
    <property type="component" value="Unassembled WGS sequence"/>
</dbReference>
<reference evidence="1" key="1">
    <citation type="submission" date="2023-03" db="EMBL/GenBank/DDBJ databases">
        <title>Massive genome expansion in bonnet fungi (Mycena s.s.) driven by repeated elements and novel gene families across ecological guilds.</title>
        <authorList>
            <consortium name="Lawrence Berkeley National Laboratory"/>
            <person name="Harder C.B."/>
            <person name="Miyauchi S."/>
            <person name="Viragh M."/>
            <person name="Kuo A."/>
            <person name="Thoen E."/>
            <person name="Andreopoulos B."/>
            <person name="Lu D."/>
            <person name="Skrede I."/>
            <person name="Drula E."/>
            <person name="Henrissat B."/>
            <person name="Morin E."/>
            <person name="Kohler A."/>
            <person name="Barry K."/>
            <person name="LaButti K."/>
            <person name="Morin E."/>
            <person name="Salamov A."/>
            <person name="Lipzen A."/>
            <person name="Mereny Z."/>
            <person name="Hegedus B."/>
            <person name="Baldrian P."/>
            <person name="Stursova M."/>
            <person name="Weitz H."/>
            <person name="Taylor A."/>
            <person name="Grigoriev I.V."/>
            <person name="Nagy L.G."/>
            <person name="Martin F."/>
            <person name="Kauserud H."/>
        </authorList>
    </citation>
    <scope>NUCLEOTIDE SEQUENCE</scope>
    <source>
        <strain evidence="1">CBHHK182m</strain>
    </source>
</reference>
<evidence type="ECO:0000313" key="1">
    <source>
        <dbReference type="EMBL" id="KAJ7759571.1"/>
    </source>
</evidence>
<dbReference type="AlphaFoldDB" id="A0AAD7JAF5"/>
<accession>A0AAD7JAF5</accession>
<name>A0AAD7JAF5_9AGAR</name>
<evidence type="ECO:0000313" key="2">
    <source>
        <dbReference type="Proteomes" id="UP001215598"/>
    </source>
</evidence>
<organism evidence="1 2">
    <name type="scientific">Mycena metata</name>
    <dbReference type="NCBI Taxonomy" id="1033252"/>
    <lineage>
        <taxon>Eukaryota</taxon>
        <taxon>Fungi</taxon>
        <taxon>Dikarya</taxon>
        <taxon>Basidiomycota</taxon>
        <taxon>Agaricomycotina</taxon>
        <taxon>Agaricomycetes</taxon>
        <taxon>Agaricomycetidae</taxon>
        <taxon>Agaricales</taxon>
        <taxon>Marasmiineae</taxon>
        <taxon>Mycenaceae</taxon>
        <taxon>Mycena</taxon>
    </lineage>
</organism>